<dbReference type="EMBL" id="MDYO01000004">
    <property type="protein sequence ID" value="OQE01464.1"/>
    <property type="molecule type" value="Genomic_DNA"/>
</dbReference>
<proteinExistence type="predicted"/>
<dbReference type="Proteomes" id="UP000191612">
    <property type="component" value="Unassembled WGS sequence"/>
</dbReference>
<gene>
    <name evidence="1" type="ORF">PENSOL_c004G09516</name>
</gene>
<dbReference type="AlphaFoldDB" id="A0A1V6RJ18"/>
<evidence type="ECO:0000313" key="2">
    <source>
        <dbReference type="Proteomes" id="UP000191612"/>
    </source>
</evidence>
<name>A0A1V6RJ18_9EURO</name>
<keyword evidence="2" id="KW-1185">Reference proteome</keyword>
<reference evidence="2" key="1">
    <citation type="journal article" date="2017" name="Nat. Microbiol.">
        <title>Global analysis of biosynthetic gene clusters reveals vast potential of secondary metabolite production in Penicillium species.</title>
        <authorList>
            <person name="Nielsen J.C."/>
            <person name="Grijseels S."/>
            <person name="Prigent S."/>
            <person name="Ji B."/>
            <person name="Dainat J."/>
            <person name="Nielsen K.F."/>
            <person name="Frisvad J.C."/>
            <person name="Workman M."/>
            <person name="Nielsen J."/>
        </authorList>
    </citation>
    <scope>NUCLEOTIDE SEQUENCE [LARGE SCALE GENOMIC DNA]</scope>
    <source>
        <strain evidence="2">IBT 29525</strain>
    </source>
</reference>
<protein>
    <recommendedName>
        <fullName evidence="3">Berberine/berberine-like domain-containing protein</fullName>
    </recommendedName>
</protein>
<evidence type="ECO:0008006" key="3">
    <source>
        <dbReference type="Google" id="ProtNLM"/>
    </source>
</evidence>
<dbReference type="STRING" id="60172.A0A1V6RJ18"/>
<organism evidence="1 2">
    <name type="scientific">Penicillium solitum</name>
    <dbReference type="NCBI Taxonomy" id="60172"/>
    <lineage>
        <taxon>Eukaryota</taxon>
        <taxon>Fungi</taxon>
        <taxon>Dikarya</taxon>
        <taxon>Ascomycota</taxon>
        <taxon>Pezizomycotina</taxon>
        <taxon>Eurotiomycetes</taxon>
        <taxon>Eurotiomycetidae</taxon>
        <taxon>Eurotiales</taxon>
        <taxon>Aspergillaceae</taxon>
        <taxon>Penicillium</taxon>
    </lineage>
</organism>
<comment type="caution">
    <text evidence="1">The sequence shown here is derived from an EMBL/GenBank/DDBJ whole genome shotgun (WGS) entry which is preliminary data.</text>
</comment>
<sequence length="195" mass="20737">MSKPTPVETILGPEDNFQVADGVGLFDTVMYMSGMHGGHAKSKTSSFKRCLFLKLIGALNAAEILVAAIETRPSPLSYLHLLQGGGAISDVPADATAFGCRDWDFACVITGVWPHQQDGTEVARAAVQWVYDVASKLLSVSSGVYGADLGPDPRDTALAAKAFGLDLPRLARLKQTSDPRSVLAYSCPLLKTPTE</sequence>
<accession>A0A1V6RJ18</accession>
<dbReference type="Gene3D" id="3.40.462.20">
    <property type="match status" value="1"/>
</dbReference>
<evidence type="ECO:0000313" key="1">
    <source>
        <dbReference type="EMBL" id="OQE01464.1"/>
    </source>
</evidence>